<accession>A0ABY6HQE1</accession>
<proteinExistence type="predicted"/>
<gene>
    <name evidence="1" type="ORF">NEF87_000969</name>
</gene>
<name>A0ABY6HQE1_9ARCH</name>
<dbReference type="Proteomes" id="UP001208689">
    <property type="component" value="Chromosome"/>
</dbReference>
<evidence type="ECO:0000313" key="2">
    <source>
        <dbReference type="Proteomes" id="UP001208689"/>
    </source>
</evidence>
<sequence>MMENGRVKSDSAEIVKIMEQLKEEIIRELPKQKAYLKTQEKFNDELDDLNLAHKENKLVLENVKLEISKFSKGVENANKNQTEVLGDLIKTVGEGFDDFQTHLQKFASNVSHLNSSEIEQSSKKILKTLENDTKTILNSLAPLQSLLGKEQFAKFIAEFNKMLLDISDKLHNKMELSTTELLAGQKILASADLVKNLQKNLYESLVQKLESIYRKIESSPLPTMLESLQKQIGTDITRKVGQIEQKINESPVPNMVRELQIEFGKELNKNTALLSNKIENSPIPQMIQNVDQRLVSLEKNTLLKSNQRMEDHIRKVESPAFFTPLVSQVTKSISENNSKLGKYIDTSILQTTAALGKEKSINSIREGLGVLQSEISKTSKAVDLEKLRKDLDLINALPEINKLQKNLAKYVETAPKDAQVVSIQKTLAQLSSQVAQLSLESSLKQLEKTIQKQDPTPIVKTLIPEVQKLISPLATQKEVKDLSEKTLRISQDVAKLPNQGIIEKIRQNTDTIIPNRLEQDTKQVLSASKENFTVSSANKELLIKQSEKLNQVNTQLNTVAKNQNLNEFRLLYEKSFPTIKTEIMGEIGKLEKEHLQHFQLLSKTQEELGNLNKSTQKVPELVQFVTKDLYAQVNQGKQDLSQFSSRSLENTTNIEKTLNNLNGKVALESTMVEIKKNTSPEWYKEFLGEIKNAILPVVRSCTEPLAQKQVLDSISHDFAISINQILANIGKTHENHTNLMSVAQDTRKVVSNLPNHEEFSSFQRSIDLLVKERLPEIIEEALLLTAKEDSLDKMKAEVRADLKELFAIQTLVQDTTKANREDFEQYSKVFDKFSEFTTTSLNSIYENVSEGAWDRYLDQIKMPLNRLAKEESLNSFKHYFERQHNDLLGLSEDMKQKILVNQTKLGTVQDLIGNTATQENLINLAEIMVSQIKNPLEESLKPSINASAKQDTLISNHEAVMEVLNNFAKRDEILKIQTDQDTMNKFLFKLLKITENNEEHFNYLGEQLVSLSEKLTLLFEFLKRVSGV</sequence>
<evidence type="ECO:0000313" key="1">
    <source>
        <dbReference type="EMBL" id="UYP44684.1"/>
    </source>
</evidence>
<reference evidence="1" key="1">
    <citation type="submission" date="2022-09" db="EMBL/GenBank/DDBJ databases">
        <title>Actin cytoskeleton and complex cell architecture in an #Asgard archaeon.</title>
        <authorList>
            <person name="Ponce Toledo R.I."/>
            <person name="Schleper C."/>
            <person name="Rodrigues Oliveira T."/>
            <person name="Wollweber F."/>
            <person name="Xu J."/>
            <person name="Rittmann S."/>
            <person name="Klingl A."/>
            <person name="Pilhofer M."/>
        </authorList>
    </citation>
    <scope>NUCLEOTIDE SEQUENCE</scope>
    <source>
        <strain evidence="1">B-35</strain>
    </source>
</reference>
<organism evidence="1 2">
    <name type="scientific">Candidatus Lokiarchaeum ossiferum</name>
    <dbReference type="NCBI Taxonomy" id="2951803"/>
    <lineage>
        <taxon>Archaea</taxon>
        <taxon>Promethearchaeati</taxon>
        <taxon>Promethearchaeota</taxon>
        <taxon>Promethearchaeia</taxon>
        <taxon>Promethearchaeales</taxon>
        <taxon>Promethearchaeaceae</taxon>
        <taxon>Candidatus Lokiarchaeum</taxon>
    </lineage>
</organism>
<keyword evidence="2" id="KW-1185">Reference proteome</keyword>
<dbReference type="EMBL" id="CP104013">
    <property type="protein sequence ID" value="UYP44684.1"/>
    <property type="molecule type" value="Genomic_DNA"/>
</dbReference>
<protein>
    <submittedName>
        <fullName evidence="1">Uncharacterized protein</fullName>
    </submittedName>
</protein>